<feature type="DNA-binding region" description="H-T-H motif" evidence="4">
    <location>
        <begin position="36"/>
        <end position="55"/>
    </location>
</feature>
<dbReference type="Proteomes" id="UP001589700">
    <property type="component" value="Unassembled WGS sequence"/>
</dbReference>
<gene>
    <name evidence="7" type="ORF">ACFFVD_12465</name>
</gene>
<dbReference type="Gene3D" id="1.10.10.60">
    <property type="entry name" value="Homeodomain-like"/>
    <property type="match status" value="1"/>
</dbReference>
<organism evidence="7 8">
    <name type="scientific">Dietzia aerolata</name>
    <dbReference type="NCBI Taxonomy" id="595984"/>
    <lineage>
        <taxon>Bacteria</taxon>
        <taxon>Bacillati</taxon>
        <taxon>Actinomycetota</taxon>
        <taxon>Actinomycetes</taxon>
        <taxon>Mycobacteriales</taxon>
        <taxon>Dietziaceae</taxon>
        <taxon>Dietzia</taxon>
    </lineage>
</organism>
<dbReference type="Gene3D" id="1.10.357.10">
    <property type="entry name" value="Tetracycline Repressor, domain 2"/>
    <property type="match status" value="1"/>
</dbReference>
<name>A0ABV5JSA9_9ACTN</name>
<keyword evidence="2 4" id="KW-0238">DNA-binding</keyword>
<dbReference type="InterPro" id="IPR001647">
    <property type="entry name" value="HTH_TetR"/>
</dbReference>
<feature type="compositionally biased region" description="Polar residues" evidence="5">
    <location>
        <begin position="202"/>
        <end position="220"/>
    </location>
</feature>
<evidence type="ECO:0000259" key="6">
    <source>
        <dbReference type="PROSITE" id="PS50977"/>
    </source>
</evidence>
<keyword evidence="3" id="KW-0804">Transcription</keyword>
<dbReference type="PROSITE" id="PS50977">
    <property type="entry name" value="HTH_TETR_2"/>
    <property type="match status" value="1"/>
</dbReference>
<sequence>MIVTTDRAVRRRTLTREKVIDSALQLVDDRGLDELSMSACAQQLGVVTASLYNHVDNLEDLRVAVQVAAMSALGEHLSLVAMGRSGPDGLRALMDAHRQWSTNYPRRYHALTAASTNPNALIASAMKLNDALRAVLLSCGLAEEETFDAAASLFAALHGFSSLVNSGFIADDAHRDRVYESVVRSALVGVIGEASGPVSRAPEQQSAGHKAMSTQNEEMI</sequence>
<dbReference type="InterPro" id="IPR009057">
    <property type="entry name" value="Homeodomain-like_sf"/>
</dbReference>
<reference evidence="7 8" key="1">
    <citation type="submission" date="2024-09" db="EMBL/GenBank/DDBJ databases">
        <authorList>
            <person name="Sun Q."/>
            <person name="Mori K."/>
        </authorList>
    </citation>
    <scope>NUCLEOTIDE SEQUENCE [LARGE SCALE GENOMIC DNA]</scope>
    <source>
        <strain evidence="7 8">CCM 7659</strain>
    </source>
</reference>
<evidence type="ECO:0000256" key="4">
    <source>
        <dbReference type="PROSITE-ProRule" id="PRU00335"/>
    </source>
</evidence>
<evidence type="ECO:0000256" key="3">
    <source>
        <dbReference type="ARBA" id="ARBA00023163"/>
    </source>
</evidence>
<feature type="domain" description="HTH tetR-type" evidence="6">
    <location>
        <begin position="13"/>
        <end position="73"/>
    </location>
</feature>
<dbReference type="InterPro" id="IPR050109">
    <property type="entry name" value="HTH-type_TetR-like_transc_reg"/>
</dbReference>
<keyword evidence="1" id="KW-0805">Transcription regulation</keyword>
<dbReference type="SUPFAM" id="SSF46689">
    <property type="entry name" value="Homeodomain-like"/>
    <property type="match status" value="1"/>
</dbReference>
<evidence type="ECO:0000313" key="7">
    <source>
        <dbReference type="EMBL" id="MFB9260618.1"/>
    </source>
</evidence>
<keyword evidence="8" id="KW-1185">Reference proteome</keyword>
<evidence type="ECO:0000256" key="2">
    <source>
        <dbReference type="ARBA" id="ARBA00023125"/>
    </source>
</evidence>
<comment type="caution">
    <text evidence="7">The sequence shown here is derived from an EMBL/GenBank/DDBJ whole genome shotgun (WGS) entry which is preliminary data.</text>
</comment>
<dbReference type="Pfam" id="PF13305">
    <property type="entry name" value="TetR_C_33"/>
    <property type="match status" value="1"/>
</dbReference>
<dbReference type="InterPro" id="IPR025996">
    <property type="entry name" value="MT1864/Rv1816-like_C"/>
</dbReference>
<accession>A0ABV5JSA9</accession>
<protein>
    <submittedName>
        <fullName evidence="7">TetR/AcrR family transcriptional regulator</fullName>
    </submittedName>
</protein>
<dbReference type="RefSeq" id="WP_380023804.1">
    <property type="nucleotide sequence ID" value="NZ_JAALDM010000066.1"/>
</dbReference>
<dbReference type="PANTHER" id="PTHR30055">
    <property type="entry name" value="HTH-TYPE TRANSCRIPTIONAL REGULATOR RUTR"/>
    <property type="match status" value="1"/>
</dbReference>
<dbReference type="PANTHER" id="PTHR30055:SF151">
    <property type="entry name" value="TRANSCRIPTIONAL REGULATORY PROTEIN"/>
    <property type="match status" value="1"/>
</dbReference>
<dbReference type="SUPFAM" id="SSF48498">
    <property type="entry name" value="Tetracyclin repressor-like, C-terminal domain"/>
    <property type="match status" value="1"/>
</dbReference>
<dbReference type="EMBL" id="JBHMDY010000006">
    <property type="protein sequence ID" value="MFB9260618.1"/>
    <property type="molecule type" value="Genomic_DNA"/>
</dbReference>
<proteinExistence type="predicted"/>
<dbReference type="InterPro" id="IPR036271">
    <property type="entry name" value="Tet_transcr_reg_TetR-rel_C_sf"/>
</dbReference>
<evidence type="ECO:0000256" key="1">
    <source>
        <dbReference type="ARBA" id="ARBA00023015"/>
    </source>
</evidence>
<feature type="region of interest" description="Disordered" evidence="5">
    <location>
        <begin position="196"/>
        <end position="220"/>
    </location>
</feature>
<evidence type="ECO:0000256" key="5">
    <source>
        <dbReference type="SAM" id="MobiDB-lite"/>
    </source>
</evidence>
<evidence type="ECO:0000313" key="8">
    <source>
        <dbReference type="Proteomes" id="UP001589700"/>
    </source>
</evidence>